<feature type="region of interest" description="Disordered" evidence="4">
    <location>
        <begin position="394"/>
        <end position="422"/>
    </location>
</feature>
<dbReference type="GO" id="GO:0005634">
    <property type="term" value="C:nucleus"/>
    <property type="evidence" value="ECO:0007669"/>
    <property type="project" value="UniProtKB-SubCell"/>
</dbReference>
<dbReference type="PANTHER" id="PTHR23110:SF106">
    <property type="entry name" value="FI01104P"/>
    <property type="match status" value="1"/>
</dbReference>
<evidence type="ECO:0000256" key="3">
    <source>
        <dbReference type="PROSITE-ProRule" id="PRU00042"/>
    </source>
</evidence>
<dbReference type="EnsemblMetazoa" id="SCAU012938-RB">
    <property type="protein sequence ID" value="SCAU012938-PB"/>
    <property type="gene ID" value="SCAU012938"/>
</dbReference>
<dbReference type="PROSITE" id="PS50097">
    <property type="entry name" value="BTB"/>
    <property type="match status" value="1"/>
</dbReference>
<dbReference type="Pfam" id="PF12874">
    <property type="entry name" value="zf-met"/>
    <property type="match status" value="1"/>
</dbReference>
<evidence type="ECO:0000256" key="2">
    <source>
        <dbReference type="ARBA" id="ARBA00023242"/>
    </source>
</evidence>
<keyword evidence="8" id="KW-1185">Reference proteome</keyword>
<dbReference type="Pfam" id="PF00651">
    <property type="entry name" value="BTB"/>
    <property type="match status" value="1"/>
</dbReference>
<dbReference type="GO" id="GO:0048666">
    <property type="term" value="P:neuron development"/>
    <property type="evidence" value="ECO:0007669"/>
    <property type="project" value="UniProtKB-ARBA"/>
</dbReference>
<dbReference type="PROSITE" id="PS50157">
    <property type="entry name" value="ZINC_FINGER_C2H2_2"/>
    <property type="match status" value="1"/>
</dbReference>
<dbReference type="CDD" id="cd18315">
    <property type="entry name" value="BTB_POZ_BAB-like"/>
    <property type="match status" value="1"/>
</dbReference>
<evidence type="ECO:0000313" key="7">
    <source>
        <dbReference type="EnsemblMetazoa" id="SCAU012938-PB"/>
    </source>
</evidence>
<dbReference type="SUPFAM" id="SSF57667">
    <property type="entry name" value="beta-beta-alpha zinc fingers"/>
    <property type="match status" value="1"/>
</dbReference>
<evidence type="ECO:0000259" key="6">
    <source>
        <dbReference type="PROSITE" id="PS50157"/>
    </source>
</evidence>
<evidence type="ECO:0000313" key="8">
    <source>
        <dbReference type="Proteomes" id="UP000095300"/>
    </source>
</evidence>
<dbReference type="Gene3D" id="3.30.160.60">
    <property type="entry name" value="Classic Zinc Finger"/>
    <property type="match status" value="1"/>
</dbReference>
<keyword evidence="3" id="KW-0863">Zinc-finger</keyword>
<feature type="compositionally biased region" description="Polar residues" evidence="4">
    <location>
        <begin position="406"/>
        <end position="422"/>
    </location>
</feature>
<evidence type="ECO:0008006" key="9">
    <source>
        <dbReference type="Google" id="ProtNLM"/>
    </source>
</evidence>
<evidence type="ECO:0000259" key="5">
    <source>
        <dbReference type="PROSITE" id="PS50097"/>
    </source>
</evidence>
<dbReference type="KEGG" id="scac:106085491"/>
<feature type="domain" description="C2H2-type" evidence="6">
    <location>
        <begin position="460"/>
        <end position="488"/>
    </location>
</feature>
<dbReference type="SUPFAM" id="SSF54695">
    <property type="entry name" value="POZ domain"/>
    <property type="match status" value="1"/>
</dbReference>
<feature type="domain" description="BTB" evidence="5">
    <location>
        <begin position="32"/>
        <end position="97"/>
    </location>
</feature>
<evidence type="ECO:0000256" key="1">
    <source>
        <dbReference type="ARBA" id="ARBA00004123"/>
    </source>
</evidence>
<dbReference type="SMART" id="SM00355">
    <property type="entry name" value="ZnF_C2H2"/>
    <property type="match status" value="2"/>
</dbReference>
<dbReference type="InterPro" id="IPR036236">
    <property type="entry name" value="Znf_C2H2_sf"/>
</dbReference>
<dbReference type="Proteomes" id="UP000095300">
    <property type="component" value="Unassembled WGS sequence"/>
</dbReference>
<comment type="subcellular location">
    <subcellularLocation>
        <location evidence="1">Nucleus</location>
    </subcellularLocation>
</comment>
<sequence>MAAPQQYSLRWNNYFRHLTYALDNHRVNDDFVDVSLLCDGRKIKAHKVVLSACSSYFKEIFTENPHPHPVIIFKFIKFEDLNSIIEFMYQGEVNVQQEALQSFLQTAELLAVQGLTAEEKEKPKPPTPVIDDEKLLKSIPSTIRAVNDNATATQQTIDIPLLQPTTQQLQMPALQTQTTVQNPSQHQHHHIQTQVQHIQIHQNTQSTGNTHQVTTHQVTTATGTGHQQQHIQLQHTHAPQPHQQQQQQQQTQNQPVQVTTQTGTLGTSIVTLPAAATTTAGTMKKRKITFSDDDDNIYTTETVDEQTIVKTADINLLRGAIKMDIPEYIVGDVDDRLSDGGGTPGNNQDSGNGGQNVTQYTSEYEILTESEIEEKYQHSDNAEITIEMGRLLNQTAGSGAPHPLDDTNSSSNALLKSDNKGGSTTGKYLLCKICKRKLNSPNALRRHIASKHSKIMGKEFECAVCNKSFKTKWSLSTHNSRFHRDMKPVKECIKMDFTHD</sequence>
<dbReference type="GO" id="GO:0006357">
    <property type="term" value="P:regulation of transcription by RNA polymerase II"/>
    <property type="evidence" value="ECO:0007669"/>
    <property type="project" value="TreeGrafter"/>
</dbReference>
<keyword evidence="3" id="KW-0862">Zinc</keyword>
<evidence type="ECO:0000256" key="4">
    <source>
        <dbReference type="SAM" id="MobiDB-lite"/>
    </source>
</evidence>
<dbReference type="GO" id="GO:0003006">
    <property type="term" value="P:developmental process involved in reproduction"/>
    <property type="evidence" value="ECO:0007669"/>
    <property type="project" value="UniProtKB-ARBA"/>
</dbReference>
<dbReference type="VEuPathDB" id="VectorBase:SCAU012938"/>
<feature type="region of interest" description="Disordered" evidence="4">
    <location>
        <begin position="233"/>
        <end position="259"/>
    </location>
</feature>
<dbReference type="PROSITE" id="PS00028">
    <property type="entry name" value="ZINC_FINGER_C2H2_1"/>
    <property type="match status" value="1"/>
</dbReference>
<dbReference type="Gene3D" id="3.30.710.10">
    <property type="entry name" value="Potassium Channel Kv1.1, Chain A"/>
    <property type="match status" value="1"/>
</dbReference>
<protein>
    <recommendedName>
        <fullName evidence="9">BTB domain-containing protein</fullName>
    </recommendedName>
</protein>
<dbReference type="PANTHER" id="PTHR23110">
    <property type="entry name" value="BTB DOMAIN TRANSCRIPTION FACTOR"/>
    <property type="match status" value="1"/>
</dbReference>
<dbReference type="InterPro" id="IPR013087">
    <property type="entry name" value="Znf_C2H2_type"/>
</dbReference>
<gene>
    <name evidence="7" type="primary">106085491</name>
</gene>
<keyword evidence="3" id="KW-0479">Metal-binding</keyword>
<keyword evidence="2" id="KW-0539">Nucleus</keyword>
<proteinExistence type="predicted"/>
<dbReference type="GO" id="GO:0048513">
    <property type="term" value="P:animal organ development"/>
    <property type="evidence" value="ECO:0007669"/>
    <property type="project" value="UniProtKB-ARBA"/>
</dbReference>
<dbReference type="Pfam" id="PF13912">
    <property type="entry name" value="zf-C2H2_6"/>
    <property type="match status" value="1"/>
</dbReference>
<feature type="region of interest" description="Disordered" evidence="4">
    <location>
        <begin position="335"/>
        <end position="357"/>
    </location>
</feature>
<accession>A0A1I8Q191</accession>
<dbReference type="OrthoDB" id="10261408at2759"/>
<dbReference type="GO" id="GO:0008270">
    <property type="term" value="F:zinc ion binding"/>
    <property type="evidence" value="ECO:0007669"/>
    <property type="project" value="UniProtKB-KW"/>
</dbReference>
<dbReference type="SMART" id="SM00225">
    <property type="entry name" value="BTB"/>
    <property type="match status" value="1"/>
</dbReference>
<organism evidence="7 8">
    <name type="scientific">Stomoxys calcitrans</name>
    <name type="common">Stable fly</name>
    <name type="synonym">Conops calcitrans</name>
    <dbReference type="NCBI Taxonomy" id="35570"/>
    <lineage>
        <taxon>Eukaryota</taxon>
        <taxon>Metazoa</taxon>
        <taxon>Ecdysozoa</taxon>
        <taxon>Arthropoda</taxon>
        <taxon>Hexapoda</taxon>
        <taxon>Insecta</taxon>
        <taxon>Pterygota</taxon>
        <taxon>Neoptera</taxon>
        <taxon>Endopterygota</taxon>
        <taxon>Diptera</taxon>
        <taxon>Brachycera</taxon>
        <taxon>Muscomorpha</taxon>
        <taxon>Muscoidea</taxon>
        <taxon>Muscidae</taxon>
        <taxon>Stomoxys</taxon>
    </lineage>
</organism>
<dbReference type="InterPro" id="IPR000210">
    <property type="entry name" value="BTB/POZ_dom"/>
</dbReference>
<dbReference type="AlphaFoldDB" id="A0A1I8Q191"/>
<dbReference type="InterPro" id="IPR051095">
    <property type="entry name" value="Dros_DevTransReg"/>
</dbReference>
<dbReference type="InterPro" id="IPR011333">
    <property type="entry name" value="SKP1/BTB/POZ_sf"/>
</dbReference>
<reference evidence="7" key="1">
    <citation type="submission" date="2020-05" db="UniProtKB">
        <authorList>
            <consortium name="EnsemblMetazoa"/>
        </authorList>
    </citation>
    <scope>IDENTIFICATION</scope>
    <source>
        <strain evidence="7">USDA</strain>
    </source>
</reference>
<name>A0A1I8Q191_STOCA</name>
<dbReference type="STRING" id="35570.A0A1I8Q191"/>